<dbReference type="PANTHER" id="PTHR11276:SF28">
    <property type="entry name" value="DNA POLYMERASE LAMBDA"/>
    <property type="match status" value="1"/>
</dbReference>
<dbReference type="SUPFAM" id="SSF81301">
    <property type="entry name" value="Nucleotidyltransferase"/>
    <property type="match status" value="1"/>
</dbReference>
<organism evidence="5 6">
    <name type="scientific">Exidia glandulosa HHB12029</name>
    <dbReference type="NCBI Taxonomy" id="1314781"/>
    <lineage>
        <taxon>Eukaryota</taxon>
        <taxon>Fungi</taxon>
        <taxon>Dikarya</taxon>
        <taxon>Basidiomycota</taxon>
        <taxon>Agaricomycotina</taxon>
        <taxon>Agaricomycetes</taxon>
        <taxon>Auriculariales</taxon>
        <taxon>Exidiaceae</taxon>
        <taxon>Exidia</taxon>
    </lineage>
</organism>
<dbReference type="InterPro" id="IPR043519">
    <property type="entry name" value="NT_sf"/>
</dbReference>
<feature type="domain" description="DNA-directed DNA polymerase X" evidence="4">
    <location>
        <begin position="3"/>
        <end position="367"/>
    </location>
</feature>
<reference evidence="5 6" key="1">
    <citation type="journal article" date="2016" name="Mol. Biol. Evol.">
        <title>Comparative Genomics of Early-Diverging Mushroom-Forming Fungi Provides Insights into the Origins of Lignocellulose Decay Capabilities.</title>
        <authorList>
            <person name="Nagy L.G."/>
            <person name="Riley R."/>
            <person name="Tritt A."/>
            <person name="Adam C."/>
            <person name="Daum C."/>
            <person name="Floudas D."/>
            <person name="Sun H."/>
            <person name="Yadav J.S."/>
            <person name="Pangilinan J."/>
            <person name="Larsson K.H."/>
            <person name="Matsuura K."/>
            <person name="Barry K."/>
            <person name="Labutti K."/>
            <person name="Kuo R."/>
            <person name="Ohm R.A."/>
            <person name="Bhattacharya S.S."/>
            <person name="Shirouzu T."/>
            <person name="Yoshinaga Y."/>
            <person name="Martin F.M."/>
            <person name="Grigoriev I.V."/>
            <person name="Hibbett D.S."/>
        </authorList>
    </citation>
    <scope>NUCLEOTIDE SEQUENCE [LARGE SCALE GENOMIC DNA]</scope>
    <source>
        <strain evidence="5 6">HHB12029</strain>
    </source>
</reference>
<evidence type="ECO:0000313" key="5">
    <source>
        <dbReference type="EMBL" id="KZV93807.1"/>
    </source>
</evidence>
<evidence type="ECO:0000256" key="1">
    <source>
        <dbReference type="ARBA" id="ARBA00022679"/>
    </source>
</evidence>
<keyword evidence="2" id="KW-0548">Nucleotidyltransferase</keyword>
<sequence>MKRLEAEIANGTRDKRSTVAFKQAARIFVDVKDRVRSSEDLDKVLGNSPMYDDVKRILMETLKPIEPKERARLMHEFCQLDRVGPVRAGQLVEAGIRTLQEAADYLQRNRRSSLSQLTFNSLDMVQNVSLEQAEEVLRILQDAHNPKEFEILITGRHRRGLEGAREVTLLAVHNYKEPALYESRPSANDRIQVTRRHGERDAMTKQIEDRLMWPLRVRGFTKEVRRDGSRQWACLMRLPAHPDEDRAERSEALEKNEGTYVLTAVHTVARDAVGAAMVWLTGDFAFLKKMRAAADARGYRLTKHGLYRLCAPDEEIDLSELPPAPKTPQKRKNPDEPPVYWRRVPASSELAVFEEIGEGYVDPERRNFSNVLSGTRKRHNVRRKTMADV</sequence>
<protein>
    <recommendedName>
        <fullName evidence="4">DNA-directed DNA polymerase X domain-containing protein</fullName>
    </recommendedName>
</protein>
<dbReference type="GO" id="GO:0003677">
    <property type="term" value="F:DNA binding"/>
    <property type="evidence" value="ECO:0007669"/>
    <property type="project" value="InterPro"/>
</dbReference>
<dbReference type="InterPro" id="IPR029398">
    <property type="entry name" value="PolB_thumb"/>
</dbReference>
<dbReference type="InterPro" id="IPR037160">
    <property type="entry name" value="DNA_Pol_thumb_sf"/>
</dbReference>
<dbReference type="OrthoDB" id="205514at2759"/>
<accession>A0A165ISB5</accession>
<dbReference type="STRING" id="1314781.A0A165ISB5"/>
<gene>
    <name evidence="5" type="ORF">EXIGLDRAFT_835408</name>
</gene>
<dbReference type="AlphaFoldDB" id="A0A165ISB5"/>
<dbReference type="InterPro" id="IPR002054">
    <property type="entry name" value="DNA-dir_DNA_pol_X"/>
</dbReference>
<keyword evidence="6" id="KW-1185">Reference proteome</keyword>
<dbReference type="Gene3D" id="3.30.210.10">
    <property type="entry name" value="DNA polymerase, thumb domain"/>
    <property type="match status" value="1"/>
</dbReference>
<proteinExistence type="predicted"/>
<name>A0A165ISB5_EXIGL</name>
<dbReference type="InterPro" id="IPR022312">
    <property type="entry name" value="DNA_pol_X"/>
</dbReference>
<dbReference type="Gene3D" id="3.30.460.10">
    <property type="entry name" value="Beta Polymerase, domain 2"/>
    <property type="match status" value="1"/>
</dbReference>
<evidence type="ECO:0000256" key="3">
    <source>
        <dbReference type="SAM" id="MobiDB-lite"/>
    </source>
</evidence>
<dbReference type="Proteomes" id="UP000077266">
    <property type="component" value="Unassembled WGS sequence"/>
</dbReference>
<dbReference type="InParanoid" id="A0A165ISB5"/>
<dbReference type="Pfam" id="PF14791">
    <property type="entry name" value="DNA_pol_B_thumb"/>
    <property type="match status" value="1"/>
</dbReference>
<dbReference type="PANTHER" id="PTHR11276">
    <property type="entry name" value="DNA POLYMERASE TYPE-X FAMILY MEMBER"/>
    <property type="match status" value="1"/>
</dbReference>
<dbReference type="GO" id="GO:0005634">
    <property type="term" value="C:nucleus"/>
    <property type="evidence" value="ECO:0007669"/>
    <property type="project" value="TreeGrafter"/>
</dbReference>
<keyword evidence="1" id="KW-0808">Transferase</keyword>
<evidence type="ECO:0000256" key="2">
    <source>
        <dbReference type="ARBA" id="ARBA00022695"/>
    </source>
</evidence>
<evidence type="ECO:0000259" key="4">
    <source>
        <dbReference type="SMART" id="SM00483"/>
    </source>
</evidence>
<evidence type="ECO:0000313" key="6">
    <source>
        <dbReference type="Proteomes" id="UP000077266"/>
    </source>
</evidence>
<dbReference type="GO" id="GO:0006303">
    <property type="term" value="P:double-strand break repair via nonhomologous end joining"/>
    <property type="evidence" value="ECO:0007669"/>
    <property type="project" value="TreeGrafter"/>
</dbReference>
<dbReference type="GO" id="GO:0003887">
    <property type="term" value="F:DNA-directed DNA polymerase activity"/>
    <property type="evidence" value="ECO:0007669"/>
    <property type="project" value="InterPro"/>
</dbReference>
<dbReference type="SMART" id="SM00483">
    <property type="entry name" value="POLXc"/>
    <property type="match status" value="1"/>
</dbReference>
<feature type="region of interest" description="Disordered" evidence="3">
    <location>
        <begin position="318"/>
        <end position="340"/>
    </location>
</feature>
<dbReference type="EMBL" id="KV425983">
    <property type="protein sequence ID" value="KZV93807.1"/>
    <property type="molecule type" value="Genomic_DNA"/>
</dbReference>